<dbReference type="Pfam" id="PF05960">
    <property type="entry name" value="DUF885"/>
    <property type="match status" value="1"/>
</dbReference>
<feature type="region of interest" description="Disordered" evidence="1">
    <location>
        <begin position="1"/>
        <end position="31"/>
    </location>
</feature>
<organism evidence="2 3">
    <name type="scientific">Streptomyces alkaliphilus</name>
    <dbReference type="NCBI Taxonomy" id="1472722"/>
    <lineage>
        <taxon>Bacteria</taxon>
        <taxon>Bacillati</taxon>
        <taxon>Actinomycetota</taxon>
        <taxon>Actinomycetes</taxon>
        <taxon>Kitasatosporales</taxon>
        <taxon>Streptomycetaceae</taxon>
        <taxon>Streptomyces</taxon>
    </lineage>
</organism>
<sequence>MDQTTTGTPATSTPSGLPGAPRTTGDTGTTPRLIAERYVETHADLDPAAALMMGIRPGSDLLPDFSPEGCEARADAARHTLAELDGSVPGSAVAELPDVERRAARLLRERLGSDLDRHEAGDELVALAILMTPVQRVRMMLDLTPRGNAEEWAVLARRMRRMPASLAGYRQSLTAGLDRGRGAAPRQAEAVAGQLTEALDNRWYHSLVAEADALPGGPSAALRADLAEAADTAASAAAELRDHLRAEYLPAVADVPDGVGEESYLRGTRRWTGADLDLDDAYAYGWEEYRRLRAEMIEAADAVLPGADPASAMAHLNRHGRAIEGVEEMRVWLQEFMDRAIADLHGTHFDLPEPVRRVESMIAPAGSAAAPYYT</sequence>
<proteinExistence type="predicted"/>
<dbReference type="InterPro" id="IPR010281">
    <property type="entry name" value="DUF885"/>
</dbReference>
<dbReference type="Proteomes" id="UP000538929">
    <property type="component" value="Unassembled WGS sequence"/>
</dbReference>
<dbReference type="EMBL" id="VKHT01001300">
    <property type="protein sequence ID" value="MBB0247022.1"/>
    <property type="molecule type" value="Genomic_DNA"/>
</dbReference>
<evidence type="ECO:0000256" key="1">
    <source>
        <dbReference type="SAM" id="MobiDB-lite"/>
    </source>
</evidence>
<evidence type="ECO:0000313" key="2">
    <source>
        <dbReference type="EMBL" id="MBB0247022.1"/>
    </source>
</evidence>
<dbReference type="AlphaFoldDB" id="A0A7W3THS4"/>
<comment type="caution">
    <text evidence="2">The sequence shown here is derived from an EMBL/GenBank/DDBJ whole genome shotgun (WGS) entry which is preliminary data.</text>
</comment>
<keyword evidence="3" id="KW-1185">Reference proteome</keyword>
<reference evidence="3" key="1">
    <citation type="submission" date="2019-10" db="EMBL/GenBank/DDBJ databases">
        <title>Streptomyces sp. nov., a novel actinobacterium isolated from alkaline environment.</title>
        <authorList>
            <person name="Golinska P."/>
        </authorList>
    </citation>
    <scope>NUCLEOTIDE SEQUENCE [LARGE SCALE GENOMIC DNA]</scope>
    <source>
        <strain evidence="3">DSM 42118</strain>
    </source>
</reference>
<protein>
    <submittedName>
        <fullName evidence="2">DUF885 family protein</fullName>
    </submittedName>
</protein>
<feature type="non-terminal residue" evidence="2">
    <location>
        <position position="374"/>
    </location>
</feature>
<dbReference type="PANTHER" id="PTHR33361:SF2">
    <property type="entry name" value="DUF885 DOMAIN-CONTAINING PROTEIN"/>
    <property type="match status" value="1"/>
</dbReference>
<accession>A0A7W3THS4</accession>
<dbReference type="RefSeq" id="WP_182608277.1">
    <property type="nucleotide sequence ID" value="NZ_VKHT01001300.1"/>
</dbReference>
<dbReference type="PANTHER" id="PTHR33361">
    <property type="entry name" value="GLR0591 PROTEIN"/>
    <property type="match status" value="1"/>
</dbReference>
<name>A0A7W3THS4_9ACTN</name>
<gene>
    <name evidence="2" type="ORF">FNQ90_23590</name>
</gene>
<evidence type="ECO:0000313" key="3">
    <source>
        <dbReference type="Proteomes" id="UP000538929"/>
    </source>
</evidence>